<keyword evidence="1" id="KW-1133">Transmembrane helix</keyword>
<evidence type="ECO:0000256" key="1">
    <source>
        <dbReference type="SAM" id="Phobius"/>
    </source>
</evidence>
<name>A0A2D2CY99_METT3</name>
<keyword evidence="1" id="KW-0472">Membrane</keyword>
<dbReference type="KEGG" id="mtw:CQW49_07310"/>
<proteinExistence type="predicted"/>
<dbReference type="RefSeq" id="WP_003612666.1">
    <property type="nucleotide sequence ID" value="NZ_ADVE02000001.1"/>
</dbReference>
<organism evidence="2 3">
    <name type="scientific">Methylosinus trichosporium (strain ATCC 35070 / NCIMB 11131 / UNIQEM 75 / OB3b)</name>
    <dbReference type="NCBI Taxonomy" id="595536"/>
    <lineage>
        <taxon>Bacteria</taxon>
        <taxon>Pseudomonadati</taxon>
        <taxon>Pseudomonadota</taxon>
        <taxon>Alphaproteobacteria</taxon>
        <taxon>Hyphomicrobiales</taxon>
        <taxon>Methylocystaceae</taxon>
        <taxon>Methylosinus</taxon>
    </lineage>
</organism>
<dbReference type="STRING" id="595536.GCA_000178815_03694"/>
<dbReference type="Proteomes" id="UP000230709">
    <property type="component" value="Chromosome"/>
</dbReference>
<reference evidence="3" key="1">
    <citation type="submission" date="2017-10" db="EMBL/GenBank/DDBJ databases">
        <title>Completed PacBio SMRT sequence of Methylosinus trichosporium OB3b reveals presence of a third large plasmid.</title>
        <authorList>
            <person name="Charles T.C."/>
            <person name="Lynch M.D.J."/>
            <person name="Heil J.R."/>
            <person name="Cheng J."/>
        </authorList>
    </citation>
    <scope>NUCLEOTIDE SEQUENCE [LARGE SCALE GENOMIC DNA]</scope>
    <source>
        <strain evidence="3">OB3b</strain>
    </source>
</reference>
<evidence type="ECO:0000313" key="2">
    <source>
        <dbReference type="EMBL" id="ATQ67718.1"/>
    </source>
</evidence>
<keyword evidence="1" id="KW-0812">Transmembrane</keyword>
<accession>A0A2D2CY99</accession>
<dbReference type="EMBL" id="CP023737">
    <property type="protein sequence ID" value="ATQ67718.1"/>
    <property type="molecule type" value="Genomic_DNA"/>
</dbReference>
<feature type="transmembrane region" description="Helical" evidence="1">
    <location>
        <begin position="51"/>
        <end position="75"/>
    </location>
</feature>
<protein>
    <submittedName>
        <fullName evidence="2">Uncharacterized protein</fullName>
    </submittedName>
</protein>
<keyword evidence="3" id="KW-1185">Reference proteome</keyword>
<dbReference type="AlphaFoldDB" id="A0A2D2CY99"/>
<sequence>MPTPSCHAQTALSQIVSGLATTTSDRIALALAPAVGTAPLWIDRARQISELGAILGPGLAALFVASKIVLTWVQIWRAARAPLRE</sequence>
<gene>
    <name evidence="2" type="ORF">CQW49_07310</name>
</gene>
<evidence type="ECO:0000313" key="3">
    <source>
        <dbReference type="Proteomes" id="UP000230709"/>
    </source>
</evidence>